<protein>
    <submittedName>
        <fullName evidence="1">Uncharacterized protein</fullName>
    </submittedName>
</protein>
<accession>A0A087TF88</accession>
<feature type="non-terminal residue" evidence="1">
    <location>
        <position position="173"/>
    </location>
</feature>
<sequence>MNSIDPAILFTFESETCNSLPFLDILVTSNTSNFSTTVYHKPSSVCLPPHFKSCHLGGGTKKKLASFYSYVFRVLQVCSSKLSLDEKLNYLKAIAIDRGFSPNIINQAVKNFSSQHTKRQTLVLGDYKNSVVIPSFHQLAIKLHIFYRNLTFRSFILPSIKFRVPYSRTPFRI</sequence>
<evidence type="ECO:0000313" key="1">
    <source>
        <dbReference type="EMBL" id="KFM63777.1"/>
    </source>
</evidence>
<gene>
    <name evidence="1" type="ORF">X975_23809</name>
</gene>
<dbReference type="PANTHER" id="PTHR21301:SF10">
    <property type="entry name" value="REVERSE TRANSCRIPTASE DOMAIN-CONTAINING PROTEIN"/>
    <property type="match status" value="1"/>
</dbReference>
<evidence type="ECO:0000313" key="2">
    <source>
        <dbReference type="Proteomes" id="UP000054359"/>
    </source>
</evidence>
<dbReference type="AlphaFoldDB" id="A0A087TF88"/>
<dbReference type="EMBL" id="KK114957">
    <property type="protein sequence ID" value="KFM63777.1"/>
    <property type="molecule type" value="Genomic_DNA"/>
</dbReference>
<dbReference type="PANTHER" id="PTHR21301">
    <property type="entry name" value="REVERSE TRANSCRIPTASE"/>
    <property type="match status" value="1"/>
</dbReference>
<reference evidence="1 2" key="1">
    <citation type="submission" date="2013-11" db="EMBL/GenBank/DDBJ databases">
        <title>Genome sequencing of Stegodyphus mimosarum.</title>
        <authorList>
            <person name="Bechsgaard J."/>
        </authorList>
    </citation>
    <scope>NUCLEOTIDE SEQUENCE [LARGE SCALE GENOMIC DNA]</scope>
</reference>
<dbReference type="Proteomes" id="UP000054359">
    <property type="component" value="Unassembled WGS sequence"/>
</dbReference>
<organism evidence="1 2">
    <name type="scientific">Stegodyphus mimosarum</name>
    <name type="common">African social velvet spider</name>
    <dbReference type="NCBI Taxonomy" id="407821"/>
    <lineage>
        <taxon>Eukaryota</taxon>
        <taxon>Metazoa</taxon>
        <taxon>Ecdysozoa</taxon>
        <taxon>Arthropoda</taxon>
        <taxon>Chelicerata</taxon>
        <taxon>Arachnida</taxon>
        <taxon>Araneae</taxon>
        <taxon>Araneomorphae</taxon>
        <taxon>Entelegynae</taxon>
        <taxon>Eresoidea</taxon>
        <taxon>Eresidae</taxon>
        <taxon>Stegodyphus</taxon>
    </lineage>
</organism>
<name>A0A087TF88_STEMI</name>
<dbReference type="OrthoDB" id="10018421at2759"/>
<proteinExistence type="predicted"/>
<keyword evidence="2" id="KW-1185">Reference proteome</keyword>